<keyword evidence="1" id="KW-0175">Coiled coil</keyword>
<feature type="region of interest" description="Disordered" evidence="2">
    <location>
        <begin position="455"/>
        <end position="486"/>
    </location>
</feature>
<sequence length="505" mass="55902">MVDEKRTSPTNTPSEPTNSSSNQFVLNPSKSTVPQLYYPAGSSQTSSNAANASASTPGPAGTSSTSSSHPYYDATAPGVWKNTWAMAYPYAAQSTGSMNNPYSQQFAFTQFQPSSYQNHYKVPTSKSQTPTILHTEAKFAKTKPPSPSPPPPDPCRDWDVLLRTFMKRLGLTQALKGFELDMLVMNQEWEESNIAACLEELVKGIQNLQNKSLKEEDDKDKIIHERPLEERKFDYVHLANGVEPRTPTSINKLISEFLSRKRSHNETSNRNEFLLSIAQKRANLSEILATDTNDIASCARTDARPVDRDSQMKYDIAKNEDGPLRRTMKKRNTGGNNLSQSSLSSTKGKGKAQSKEANTSNASSLPQSVAILPERHPGLDERLSNIETHLSVRYVPSPPLSLLDRLKFLEDHIIQLEKEYPPWAALHFNQPNRSWPPPLSTTPIIVPPHLTRDIAKKPGEEKSANLAPSGSAAPQPKGRKDSSLHRAVLERLEVKNAKNVLAGRG</sequence>
<feature type="compositionally biased region" description="Basic and acidic residues" evidence="2">
    <location>
        <begin position="304"/>
        <end position="324"/>
    </location>
</feature>
<reference evidence="3" key="1">
    <citation type="journal article" date="2021" name="Genome Biol. Evol.">
        <title>The assembled and annotated genome of the fairy-ring fungus Marasmius oreades.</title>
        <authorList>
            <person name="Hiltunen M."/>
            <person name="Ament-Velasquez S.L."/>
            <person name="Johannesson H."/>
        </authorList>
    </citation>
    <scope>NUCLEOTIDE SEQUENCE</scope>
    <source>
        <strain evidence="3">03SP1</strain>
    </source>
</reference>
<feature type="compositionally biased region" description="Low complexity" evidence="2">
    <location>
        <begin position="40"/>
        <end position="68"/>
    </location>
</feature>
<feature type="compositionally biased region" description="Polar residues" evidence="2">
    <location>
        <begin position="23"/>
        <end position="34"/>
    </location>
</feature>
<dbReference type="KEGG" id="more:E1B28_000428"/>
<dbReference type="EMBL" id="CM032181">
    <property type="protein sequence ID" value="KAG7098483.1"/>
    <property type="molecule type" value="Genomic_DNA"/>
</dbReference>
<dbReference type="GeneID" id="66069504"/>
<feature type="compositionally biased region" description="Low complexity" evidence="2">
    <location>
        <begin position="333"/>
        <end position="347"/>
    </location>
</feature>
<feature type="compositionally biased region" description="Low complexity" evidence="2">
    <location>
        <begin position="8"/>
        <end position="22"/>
    </location>
</feature>
<protein>
    <submittedName>
        <fullName evidence="3">Uncharacterized protein</fullName>
    </submittedName>
</protein>
<dbReference type="Proteomes" id="UP001049176">
    <property type="component" value="Chromosome 1"/>
</dbReference>
<feature type="coiled-coil region" evidence="1">
    <location>
        <begin position="198"/>
        <end position="225"/>
    </location>
</feature>
<organism evidence="3 4">
    <name type="scientific">Marasmius oreades</name>
    <name type="common">fairy-ring Marasmius</name>
    <dbReference type="NCBI Taxonomy" id="181124"/>
    <lineage>
        <taxon>Eukaryota</taxon>
        <taxon>Fungi</taxon>
        <taxon>Dikarya</taxon>
        <taxon>Basidiomycota</taxon>
        <taxon>Agaricomycotina</taxon>
        <taxon>Agaricomycetes</taxon>
        <taxon>Agaricomycetidae</taxon>
        <taxon>Agaricales</taxon>
        <taxon>Marasmiineae</taxon>
        <taxon>Marasmiaceae</taxon>
        <taxon>Marasmius</taxon>
    </lineage>
</organism>
<dbReference type="RefSeq" id="XP_043014953.1">
    <property type="nucleotide sequence ID" value="XM_043146253.1"/>
</dbReference>
<feature type="region of interest" description="Disordered" evidence="2">
    <location>
        <begin position="1"/>
        <end position="71"/>
    </location>
</feature>
<keyword evidence="4" id="KW-1185">Reference proteome</keyword>
<evidence type="ECO:0000313" key="3">
    <source>
        <dbReference type="EMBL" id="KAG7098483.1"/>
    </source>
</evidence>
<proteinExistence type="predicted"/>
<gene>
    <name evidence="3" type="ORF">E1B28_000428</name>
</gene>
<evidence type="ECO:0000313" key="4">
    <source>
        <dbReference type="Proteomes" id="UP001049176"/>
    </source>
</evidence>
<evidence type="ECO:0000256" key="2">
    <source>
        <dbReference type="SAM" id="MobiDB-lite"/>
    </source>
</evidence>
<dbReference type="OrthoDB" id="5531344at2759"/>
<name>A0A9P7V199_9AGAR</name>
<comment type="caution">
    <text evidence="3">The sequence shown here is derived from an EMBL/GenBank/DDBJ whole genome shotgun (WGS) entry which is preliminary data.</text>
</comment>
<feature type="region of interest" description="Disordered" evidence="2">
    <location>
        <begin position="304"/>
        <end position="367"/>
    </location>
</feature>
<feature type="compositionally biased region" description="Polar residues" evidence="2">
    <location>
        <begin position="355"/>
        <end position="367"/>
    </location>
</feature>
<accession>A0A9P7V199</accession>
<dbReference type="AlphaFoldDB" id="A0A9P7V199"/>
<evidence type="ECO:0000256" key="1">
    <source>
        <dbReference type="SAM" id="Coils"/>
    </source>
</evidence>